<dbReference type="Proteomes" id="UP001399917">
    <property type="component" value="Unassembled WGS sequence"/>
</dbReference>
<dbReference type="SUPFAM" id="SSF52540">
    <property type="entry name" value="P-loop containing nucleoside triphosphate hydrolases"/>
    <property type="match status" value="1"/>
</dbReference>
<dbReference type="Gene3D" id="1.10.8.60">
    <property type="match status" value="1"/>
</dbReference>
<dbReference type="InterPro" id="IPR027417">
    <property type="entry name" value="P-loop_NTPase"/>
</dbReference>
<dbReference type="PANTHER" id="PTHR30050">
    <property type="entry name" value="CHROMOSOMAL REPLICATION INITIATOR PROTEIN DNAA"/>
    <property type="match status" value="1"/>
</dbReference>
<sequence length="229" mass="24426">MAEQLPLDLPSRAALGRDAFFVSPSNAIAIATLDNHANWPSGKLALVGPESAGKTHLAHVWAAECDAVILPVRDLAGADIPAVAAKRYVCVEDADTLARAPNAAALEEAFFHLHNLTLAEAGRLLVTATTPPRDWNLRLPDLASRMEGTAVVRIAPPDDQLLAALLVKLFDDRQIAAPETLIPYLVKRIERSARAAQEIVENLDRAALACGKPVSRALAAKLLDGDSET</sequence>
<proteinExistence type="predicted"/>
<name>A0ABP7JSI7_9RHOB</name>
<dbReference type="RefSeq" id="WP_344842006.1">
    <property type="nucleotide sequence ID" value="NZ_BAABDF010000001.1"/>
</dbReference>
<dbReference type="PANTHER" id="PTHR30050:SF5">
    <property type="entry name" value="DNAA REGULATORY INACTIVATOR HDA"/>
    <property type="match status" value="1"/>
</dbReference>
<dbReference type="Gene3D" id="3.40.50.300">
    <property type="entry name" value="P-loop containing nucleotide triphosphate hydrolases"/>
    <property type="match status" value="1"/>
</dbReference>
<reference evidence="2" key="1">
    <citation type="journal article" date="2019" name="Int. J. Syst. Evol. Microbiol.">
        <title>The Global Catalogue of Microorganisms (GCM) 10K type strain sequencing project: providing services to taxonomists for standard genome sequencing and annotation.</title>
        <authorList>
            <consortium name="The Broad Institute Genomics Platform"/>
            <consortium name="The Broad Institute Genome Sequencing Center for Infectious Disease"/>
            <person name="Wu L."/>
            <person name="Ma J."/>
        </authorList>
    </citation>
    <scope>NUCLEOTIDE SEQUENCE [LARGE SCALE GENOMIC DNA]</scope>
    <source>
        <strain evidence="2">JCM 17190</strain>
    </source>
</reference>
<keyword evidence="2" id="KW-1185">Reference proteome</keyword>
<evidence type="ECO:0000313" key="1">
    <source>
        <dbReference type="EMBL" id="GAA3853475.1"/>
    </source>
</evidence>
<comment type="caution">
    <text evidence="1">The sequence shown here is derived from an EMBL/GenBank/DDBJ whole genome shotgun (WGS) entry which is preliminary data.</text>
</comment>
<evidence type="ECO:0000313" key="2">
    <source>
        <dbReference type="Proteomes" id="UP001399917"/>
    </source>
</evidence>
<dbReference type="EMBL" id="BAABDF010000001">
    <property type="protein sequence ID" value="GAA3853475.1"/>
    <property type="molecule type" value="Genomic_DNA"/>
</dbReference>
<gene>
    <name evidence="1" type="ORF">GCM10022404_01070</name>
</gene>
<accession>A0ABP7JSI7</accession>
<protein>
    <submittedName>
        <fullName evidence="1">DnaA/Hda family protein</fullName>
    </submittedName>
</protein>
<organism evidence="1 2">
    <name type="scientific">Celeribacter arenosi</name>
    <dbReference type="NCBI Taxonomy" id="792649"/>
    <lineage>
        <taxon>Bacteria</taxon>
        <taxon>Pseudomonadati</taxon>
        <taxon>Pseudomonadota</taxon>
        <taxon>Alphaproteobacteria</taxon>
        <taxon>Rhodobacterales</taxon>
        <taxon>Roseobacteraceae</taxon>
        <taxon>Celeribacter</taxon>
    </lineage>
</organism>